<feature type="compositionally biased region" description="Polar residues" evidence="1">
    <location>
        <begin position="15"/>
        <end position="70"/>
    </location>
</feature>
<feature type="compositionally biased region" description="Polar residues" evidence="1">
    <location>
        <begin position="427"/>
        <end position="437"/>
    </location>
</feature>
<reference evidence="3" key="1">
    <citation type="journal article" date="2013" name="Science">
        <title>The Amborella genome and the evolution of flowering plants.</title>
        <authorList>
            <consortium name="Amborella Genome Project"/>
        </authorList>
    </citation>
    <scope>NUCLEOTIDE SEQUENCE [LARGE SCALE GENOMIC DNA]</scope>
</reference>
<gene>
    <name evidence="2" type="ORF">AMTR_s00053p00164430</name>
</gene>
<dbReference type="OMA" id="WDRDCSD"/>
<feature type="region of interest" description="Disordered" evidence="1">
    <location>
        <begin position="1"/>
        <end position="91"/>
    </location>
</feature>
<dbReference type="PANTHER" id="PTHR34112:SF13">
    <property type="entry name" value="OS04G0448200 PROTEIN"/>
    <property type="match status" value="1"/>
</dbReference>
<dbReference type="AlphaFoldDB" id="W1PDH4"/>
<proteinExistence type="predicted"/>
<feature type="region of interest" description="Disordered" evidence="1">
    <location>
        <begin position="481"/>
        <end position="501"/>
    </location>
</feature>
<dbReference type="Proteomes" id="UP000017836">
    <property type="component" value="Unassembled WGS sequence"/>
</dbReference>
<dbReference type="Gramene" id="ERN05115">
    <property type="protein sequence ID" value="ERN05115"/>
    <property type="gene ID" value="AMTR_s00053p00164430"/>
</dbReference>
<feature type="compositionally biased region" description="Polar residues" evidence="1">
    <location>
        <begin position="315"/>
        <end position="326"/>
    </location>
</feature>
<feature type="region of interest" description="Disordered" evidence="1">
    <location>
        <begin position="421"/>
        <end position="459"/>
    </location>
</feature>
<protein>
    <submittedName>
        <fullName evidence="2">Uncharacterized protein</fullName>
    </submittedName>
</protein>
<dbReference type="KEGG" id="atr:18433283"/>
<name>W1PDH4_AMBTC</name>
<evidence type="ECO:0000313" key="3">
    <source>
        <dbReference type="Proteomes" id="UP000017836"/>
    </source>
</evidence>
<feature type="region of interest" description="Disordered" evidence="1">
    <location>
        <begin position="314"/>
        <end position="374"/>
    </location>
</feature>
<feature type="region of interest" description="Disordered" evidence="1">
    <location>
        <begin position="141"/>
        <end position="165"/>
    </location>
</feature>
<evidence type="ECO:0000256" key="1">
    <source>
        <dbReference type="SAM" id="MobiDB-lite"/>
    </source>
</evidence>
<dbReference type="eggNOG" id="ENOG502QV8B">
    <property type="taxonomic scope" value="Eukaryota"/>
</dbReference>
<feature type="compositionally biased region" description="Basic and acidic residues" evidence="1">
    <location>
        <begin position="483"/>
        <end position="500"/>
    </location>
</feature>
<keyword evidence="3" id="KW-1185">Reference proteome</keyword>
<feature type="compositionally biased region" description="Basic and acidic residues" evidence="1">
    <location>
        <begin position="327"/>
        <end position="338"/>
    </location>
</feature>
<evidence type="ECO:0000313" key="2">
    <source>
        <dbReference type="EMBL" id="ERN05115.1"/>
    </source>
</evidence>
<dbReference type="PANTHER" id="PTHR34112">
    <property type="entry name" value="C-JUN-AMINO-TERMINAL KINASE-INTERACTING PROTEIN"/>
    <property type="match status" value="1"/>
</dbReference>
<feature type="compositionally biased region" description="Polar residues" evidence="1">
    <location>
        <begin position="78"/>
        <end position="88"/>
    </location>
</feature>
<sequence length="587" mass="63402">MDRSDPELAPEWLRGTTQHSLSSSQRGDSVLAPTSRNKSSLLSDYNFTNHLSRTSLPSFRRNSSINGSSTYDRDSKTSLRTHSSNGRNSRAYDFDRNQDWLRDRSPFSRERRDLEHEDNLTRSTVKPVNWVETNTLKRQLSTLDGGKRGDDTHKNPGSKLGALNGGPLIGGGLVSNIRKSAFEREFPSLKSEDKQQAQIAIGAVDMIRVASPLIRVASPGLSATAFMGSDGWTSALAEVPVSNGVKSNSSSSTQQITSVTSPSSVVQSPGTGLNMAETVAQAPARVRTPPQLSVEAQRLEVLAIKQSRQLIPMTPSMSKTSGVSLSEKTKLKPGRSSERATPAVKPSTPAAIPQLPGSYKGATKPDTFRPSQGGKLLLLKPSRERADGTGMLRNGNHSPPGFGNTVSVVSSTRPKDVTLMTEDKRASSQAQNRSDFFNSLRRKTQQSSAGLSSGFDKLSNNETEVIPSQTGFLENSLYTCSESGKRGEEGEAKGEEEGRRGGTVICGSEEEEAAFLRSLGWEENAGGEELTEEEISAFYKELQQMGSQRGTVQQLRLESSTGIAAHHVGSLERVSSSCWSSSDSESV</sequence>
<organism evidence="2 3">
    <name type="scientific">Amborella trichopoda</name>
    <dbReference type="NCBI Taxonomy" id="13333"/>
    <lineage>
        <taxon>Eukaryota</taxon>
        <taxon>Viridiplantae</taxon>
        <taxon>Streptophyta</taxon>
        <taxon>Embryophyta</taxon>
        <taxon>Tracheophyta</taxon>
        <taxon>Spermatophyta</taxon>
        <taxon>Magnoliopsida</taxon>
        <taxon>Amborellales</taxon>
        <taxon>Amborellaceae</taxon>
        <taxon>Amborella</taxon>
    </lineage>
</organism>
<dbReference type="OrthoDB" id="1917528at2759"/>
<feature type="compositionally biased region" description="Basic and acidic residues" evidence="1">
    <location>
        <begin position="145"/>
        <end position="154"/>
    </location>
</feature>
<accession>W1PDH4</accession>
<dbReference type="EMBL" id="KI394012">
    <property type="protein sequence ID" value="ERN05115.1"/>
    <property type="molecule type" value="Genomic_DNA"/>
</dbReference>
<dbReference type="HOGENOM" id="CLU_033112_0_0_1"/>
<feature type="region of interest" description="Disordered" evidence="1">
    <location>
        <begin position="244"/>
        <end position="270"/>
    </location>
</feature>